<feature type="transmembrane region" description="Helical" evidence="2">
    <location>
        <begin position="612"/>
        <end position="633"/>
    </location>
</feature>
<feature type="transmembrane region" description="Helical" evidence="2">
    <location>
        <begin position="447"/>
        <end position="466"/>
    </location>
</feature>
<feature type="transmembrane region" description="Helical" evidence="2">
    <location>
        <begin position="415"/>
        <end position="435"/>
    </location>
</feature>
<dbReference type="EMBL" id="CAJNIZ010005941">
    <property type="protein sequence ID" value="CAE7245968.1"/>
    <property type="molecule type" value="Genomic_DNA"/>
</dbReference>
<feature type="transmembrane region" description="Helical" evidence="2">
    <location>
        <begin position="695"/>
        <end position="713"/>
    </location>
</feature>
<feature type="chain" id="PRO_5032969613" evidence="3">
    <location>
        <begin position="21"/>
        <end position="781"/>
    </location>
</feature>
<feature type="transmembrane region" description="Helical" evidence="2">
    <location>
        <begin position="194"/>
        <end position="216"/>
    </location>
</feature>
<keyword evidence="5" id="KW-1185">Reference proteome</keyword>
<dbReference type="OrthoDB" id="415096at2759"/>
<feature type="transmembrane region" description="Helical" evidence="2">
    <location>
        <begin position="639"/>
        <end position="658"/>
    </location>
</feature>
<feature type="transmembrane region" description="Helical" evidence="2">
    <location>
        <begin position="511"/>
        <end position="530"/>
    </location>
</feature>
<keyword evidence="3" id="KW-0732">Signal</keyword>
<proteinExistence type="predicted"/>
<evidence type="ECO:0000256" key="2">
    <source>
        <dbReference type="SAM" id="Phobius"/>
    </source>
</evidence>
<evidence type="ECO:0000313" key="4">
    <source>
        <dbReference type="EMBL" id="CAE7245968.1"/>
    </source>
</evidence>
<keyword evidence="2" id="KW-0812">Transmembrane</keyword>
<reference evidence="4" key="1">
    <citation type="submission" date="2021-02" db="EMBL/GenBank/DDBJ databases">
        <authorList>
            <person name="Dougan E. K."/>
            <person name="Rhodes N."/>
            <person name="Thang M."/>
            <person name="Chan C."/>
        </authorList>
    </citation>
    <scope>NUCLEOTIDE SEQUENCE</scope>
</reference>
<dbReference type="Proteomes" id="UP000649617">
    <property type="component" value="Unassembled WGS sequence"/>
</dbReference>
<feature type="region of interest" description="Disordered" evidence="1">
    <location>
        <begin position="167"/>
        <end position="187"/>
    </location>
</feature>
<feature type="transmembrane region" description="Helical" evidence="2">
    <location>
        <begin position="670"/>
        <end position="689"/>
    </location>
</feature>
<keyword evidence="2" id="KW-0472">Membrane</keyword>
<feature type="compositionally biased region" description="Acidic residues" evidence="1">
    <location>
        <begin position="167"/>
        <end position="177"/>
    </location>
</feature>
<sequence>MASLALLGLSILLGLIGVSGDERCGGSLYIFWDEHCGHEEGTPPMWILSPLRPDPTRPQNLQDEEGCWAWATWATEDEAIAGADEWISWDPCCASREGKEFVTSVVSFENESIRMSGLCDVEGGRKLANRVYKLEGTTISGRNWYSSECSDKECFYELKVPKDFETEGNFDEQEEEEAPKKRHDKEDTTDALDVTAHLVSGAALVVFGLPQILLAFGRLHQRKRILPLQPGDEEVFSPRPNAAGSDLHQSVPQNAWCVTLEDLCQFRRLVMHAVSTGQILPHDRDMFDTSDLTIGPSVYTVNDQFIKPVTARAGNMSWALLRNPAGVSCDVFVTHCWAEGIYEFLDRVEHSWPRGARAAYVCFLSNPQNLDISGLIASPRDSPFAVALQAAPIMLVLPNHSISIYARLWCCYEAFLAYSWYVAAAGAMCLLPIAVDMEVVSQLNPMLSVAAGTFFVLAAACARFGIHGALAQACIAVTGICLSMGLLGGYIAEVGLQRHMFHSGQDLGRILTWLCALVITCCAEFDRIMASDAALRSRFLQKGFSGRLLDARCSSDSDRESILEELTQSGKVKEVEQAVQFLLQMNLMTPELQRTTALTGELGDVSLFSRSWVAVGVMLWVALPIQTLTAPGITPLQQVPAAAMLVQGSLWLAFFPRLSADRKTFAAITLKFWVVLGACILVVFAFVGFADIDWYLIPGALIVSPLCLSLSLAGPSRIARVPTLGIPLVRFFLGQKHLCPQRRSREVSRNSSEDVQDATVTVDICSEGPTPRKASPPQSKV</sequence>
<accession>A0A812LJ16</accession>
<dbReference type="AlphaFoldDB" id="A0A812LJ16"/>
<comment type="caution">
    <text evidence="4">The sequence shown here is derived from an EMBL/GenBank/DDBJ whole genome shotgun (WGS) entry which is preliminary data.</text>
</comment>
<feature type="transmembrane region" description="Helical" evidence="2">
    <location>
        <begin position="473"/>
        <end position="491"/>
    </location>
</feature>
<protein>
    <submittedName>
        <fullName evidence="4">Uncharacterized protein</fullName>
    </submittedName>
</protein>
<evidence type="ECO:0000256" key="1">
    <source>
        <dbReference type="SAM" id="MobiDB-lite"/>
    </source>
</evidence>
<name>A0A812LJ16_SYMPI</name>
<feature type="signal peptide" evidence="3">
    <location>
        <begin position="1"/>
        <end position="20"/>
    </location>
</feature>
<organism evidence="4 5">
    <name type="scientific">Symbiodinium pilosum</name>
    <name type="common">Dinoflagellate</name>
    <dbReference type="NCBI Taxonomy" id="2952"/>
    <lineage>
        <taxon>Eukaryota</taxon>
        <taxon>Sar</taxon>
        <taxon>Alveolata</taxon>
        <taxon>Dinophyceae</taxon>
        <taxon>Suessiales</taxon>
        <taxon>Symbiodiniaceae</taxon>
        <taxon>Symbiodinium</taxon>
    </lineage>
</organism>
<evidence type="ECO:0000256" key="3">
    <source>
        <dbReference type="SAM" id="SignalP"/>
    </source>
</evidence>
<gene>
    <name evidence="4" type="ORF">SPIL2461_LOCUS4501</name>
</gene>
<evidence type="ECO:0000313" key="5">
    <source>
        <dbReference type="Proteomes" id="UP000649617"/>
    </source>
</evidence>
<keyword evidence="2" id="KW-1133">Transmembrane helix</keyword>